<keyword evidence="5" id="KW-1185">Reference proteome</keyword>
<dbReference type="Gene3D" id="1.25.40.10">
    <property type="entry name" value="Tetratricopeptide repeat domain"/>
    <property type="match status" value="3"/>
</dbReference>
<dbReference type="FunFam" id="1.25.40.10:FF:001788">
    <property type="entry name" value="Pentatricopeptide repeat-containing protein At4g25270, chloroplastic"/>
    <property type="match status" value="1"/>
</dbReference>
<protein>
    <recommendedName>
        <fullName evidence="6">Pentatricopeptide repeat-containing protein</fullName>
    </recommendedName>
</protein>
<feature type="repeat" description="PPR" evidence="2">
    <location>
        <begin position="277"/>
        <end position="311"/>
    </location>
</feature>
<dbReference type="GO" id="GO:0003729">
    <property type="term" value="F:mRNA binding"/>
    <property type="evidence" value="ECO:0007669"/>
    <property type="project" value="EnsemblPlants"/>
</dbReference>
<dbReference type="SUPFAM" id="SSF48452">
    <property type="entry name" value="TPR-like"/>
    <property type="match status" value="1"/>
</dbReference>
<dbReference type="EMBL" id="UZAU01000223">
    <property type="status" value="NOT_ANNOTATED_CDS"/>
    <property type="molecule type" value="Genomic_DNA"/>
</dbReference>
<feature type="repeat" description="PPR" evidence="2">
    <location>
        <begin position="176"/>
        <end position="210"/>
    </location>
</feature>
<sequence length="544" mass="61972">MHFLNLLSYYYVFPIHSKTQNMLTILPPLPLSFHPKLTINFSVPKYKKNQKQKHQNNNAKTSLSFPKSSPTPLLTTQNSYPRTKLDVLDAVVKELEASAKNHRLDIELEIFASLLETCYELRAIDHGVRIHRLIPRYILKRNEGLSSKLLRLYASCGCIEDAHQVFDEMRKRKNTSAFVWNSLISGYTELGQYEDALALYFQMEEEGFEPDRFTFPRVLKACGGIGSIQIGMAVHRHVVRLGFTNDCFILNALVDMYAKCGDILKARRVFDLISSRDSVSWNSILTSYIHHGLFLQALDIFRGMLQEGHQPDSIAVSAILSRVTTLKLGVQIHGWAFRQGMGWNLSIANSLIVLYAKHGELDRAQQVFDQMSERDVVSWNSIISAHSKDPKALVYFQQMESAAPLPDNITFVSLLSTCAHLGLVNDGKKIFTIMTNKYRVKPIMEHYSCMVNLFGRAGLIEEAYNVIVEQMEFEAGPTVWGALLYACYLHKDVGVGEIAAERLFELEPDNERNFELLMKIYANADRLEDVERVKKMMVDRGLDS</sequence>
<reference evidence="4" key="2">
    <citation type="submission" date="2021-03" db="UniProtKB">
        <authorList>
            <consortium name="EnsemblPlants"/>
        </authorList>
    </citation>
    <scope>IDENTIFICATION</scope>
</reference>
<dbReference type="Gramene" id="evm.model.02.1796">
    <property type="protein sequence ID" value="cds.evm.model.02.1796"/>
    <property type="gene ID" value="evm.TU.02.1796"/>
</dbReference>
<dbReference type="FunFam" id="1.25.40.10:FF:000285">
    <property type="entry name" value="Pentatricopeptide repeat-containing protein, chloroplastic"/>
    <property type="match status" value="1"/>
</dbReference>
<feature type="compositionally biased region" description="Polar residues" evidence="3">
    <location>
        <begin position="61"/>
        <end position="73"/>
    </location>
</feature>
<dbReference type="OrthoDB" id="1882394at2759"/>
<dbReference type="InterPro" id="IPR046848">
    <property type="entry name" value="E_motif"/>
</dbReference>
<evidence type="ECO:0000256" key="1">
    <source>
        <dbReference type="ARBA" id="ARBA00022737"/>
    </source>
</evidence>
<dbReference type="GO" id="GO:0009451">
    <property type="term" value="P:RNA modification"/>
    <property type="evidence" value="ECO:0007669"/>
    <property type="project" value="InterPro"/>
</dbReference>
<evidence type="ECO:0000256" key="3">
    <source>
        <dbReference type="SAM" id="MobiDB-lite"/>
    </source>
</evidence>
<name>A0A803NV55_CANSA</name>
<dbReference type="PANTHER" id="PTHR47926">
    <property type="entry name" value="PENTATRICOPEPTIDE REPEAT-CONTAINING PROTEIN"/>
    <property type="match status" value="1"/>
</dbReference>
<dbReference type="NCBIfam" id="TIGR00756">
    <property type="entry name" value="PPR"/>
    <property type="match status" value="5"/>
</dbReference>
<evidence type="ECO:0000256" key="2">
    <source>
        <dbReference type="PROSITE-ProRule" id="PRU00708"/>
    </source>
</evidence>
<dbReference type="EnsemblPlants" id="evm.model.02.1796">
    <property type="protein sequence ID" value="cds.evm.model.02.1796"/>
    <property type="gene ID" value="evm.TU.02.1796"/>
</dbReference>
<dbReference type="PANTHER" id="PTHR47926:SF515">
    <property type="entry name" value="UMP-CMP KINASE"/>
    <property type="match status" value="1"/>
</dbReference>
<reference evidence="4" key="1">
    <citation type="submission" date="2018-11" db="EMBL/GenBank/DDBJ databases">
        <authorList>
            <person name="Grassa J C."/>
        </authorList>
    </citation>
    <scope>NUCLEOTIDE SEQUENCE [LARGE SCALE GENOMIC DNA]</scope>
</reference>
<dbReference type="OMA" id="EPDNEYN"/>
<dbReference type="PROSITE" id="PS51375">
    <property type="entry name" value="PPR"/>
    <property type="match status" value="3"/>
</dbReference>
<feature type="repeat" description="PPR" evidence="2">
    <location>
        <begin position="344"/>
        <end position="378"/>
    </location>
</feature>
<gene>
    <name evidence="4" type="primary">LOC115707803</name>
</gene>
<keyword evidence="1" id="KW-0677">Repeat</keyword>
<accession>A0A803NV55</accession>
<evidence type="ECO:0000313" key="5">
    <source>
        <dbReference type="Proteomes" id="UP000596661"/>
    </source>
</evidence>
<evidence type="ECO:0000313" key="4">
    <source>
        <dbReference type="EnsemblPlants" id="cds.evm.model.02.1796"/>
    </source>
</evidence>
<proteinExistence type="predicted"/>
<organism evidence="4 5">
    <name type="scientific">Cannabis sativa</name>
    <name type="common">Hemp</name>
    <name type="synonym">Marijuana</name>
    <dbReference type="NCBI Taxonomy" id="3483"/>
    <lineage>
        <taxon>Eukaryota</taxon>
        <taxon>Viridiplantae</taxon>
        <taxon>Streptophyta</taxon>
        <taxon>Embryophyta</taxon>
        <taxon>Tracheophyta</taxon>
        <taxon>Spermatophyta</taxon>
        <taxon>Magnoliopsida</taxon>
        <taxon>eudicotyledons</taxon>
        <taxon>Gunneridae</taxon>
        <taxon>Pentapetalae</taxon>
        <taxon>rosids</taxon>
        <taxon>fabids</taxon>
        <taxon>Rosales</taxon>
        <taxon>Cannabaceae</taxon>
        <taxon>Cannabis</taxon>
    </lineage>
</organism>
<dbReference type="Pfam" id="PF01535">
    <property type="entry name" value="PPR"/>
    <property type="match status" value="4"/>
</dbReference>
<dbReference type="InterPro" id="IPR002885">
    <property type="entry name" value="PPR_rpt"/>
</dbReference>
<dbReference type="AlphaFoldDB" id="A0A803NV55"/>
<dbReference type="Pfam" id="PF20431">
    <property type="entry name" value="E_motif"/>
    <property type="match status" value="1"/>
</dbReference>
<dbReference type="InterPro" id="IPR046960">
    <property type="entry name" value="PPR_At4g14850-like_plant"/>
</dbReference>
<evidence type="ECO:0008006" key="6">
    <source>
        <dbReference type="Google" id="ProtNLM"/>
    </source>
</evidence>
<dbReference type="InterPro" id="IPR011990">
    <property type="entry name" value="TPR-like_helical_dom_sf"/>
</dbReference>
<dbReference type="Pfam" id="PF13041">
    <property type="entry name" value="PPR_2"/>
    <property type="match status" value="2"/>
</dbReference>
<feature type="region of interest" description="Disordered" evidence="3">
    <location>
        <begin position="49"/>
        <end position="73"/>
    </location>
</feature>
<dbReference type="Proteomes" id="UP000596661">
    <property type="component" value="Chromosome 2"/>
</dbReference>
<dbReference type="GO" id="GO:0008380">
    <property type="term" value="P:RNA splicing"/>
    <property type="evidence" value="ECO:0007669"/>
    <property type="project" value="EnsemblPlants"/>
</dbReference>
<dbReference type="FunFam" id="1.25.40.10:FF:000729">
    <property type="entry name" value="Pentatricopeptide repeat-containing protein At4g25270, chloroplastic"/>
    <property type="match status" value="1"/>
</dbReference>